<feature type="compositionally biased region" description="Low complexity" evidence="2">
    <location>
        <begin position="301"/>
        <end position="318"/>
    </location>
</feature>
<feature type="region of interest" description="Disordered" evidence="2">
    <location>
        <begin position="301"/>
        <end position="327"/>
    </location>
</feature>
<feature type="coiled-coil region" evidence="1">
    <location>
        <begin position="208"/>
        <end position="235"/>
    </location>
</feature>
<accession>V6LBP5</accession>
<feature type="region of interest" description="Disordered" evidence="2">
    <location>
        <begin position="509"/>
        <end position="544"/>
    </location>
</feature>
<dbReference type="AlphaFoldDB" id="V6LBP5"/>
<reference evidence="3 4" key="1">
    <citation type="journal article" date="2014" name="PLoS Genet.">
        <title>The Genome of Spironucleus salmonicida Highlights a Fish Pathogen Adapted to Fluctuating Environments.</title>
        <authorList>
            <person name="Xu F."/>
            <person name="Jerlstrom-Hultqvist J."/>
            <person name="Einarsson E."/>
            <person name="Astvaldsson A."/>
            <person name="Svard S.G."/>
            <person name="Andersson J.O."/>
        </authorList>
    </citation>
    <scope>NUCLEOTIDE SEQUENCE</scope>
    <source>
        <strain evidence="4">ATCC 50377</strain>
    </source>
</reference>
<dbReference type="VEuPathDB" id="GiardiaDB:SS50377_22610"/>
<evidence type="ECO:0000313" key="5">
    <source>
        <dbReference type="Proteomes" id="UP000018208"/>
    </source>
</evidence>
<feature type="compositionally biased region" description="Low complexity" evidence="2">
    <location>
        <begin position="514"/>
        <end position="544"/>
    </location>
</feature>
<protein>
    <submittedName>
        <fullName evidence="3">Uncharacterized protein</fullName>
    </submittedName>
</protein>
<evidence type="ECO:0000313" key="3">
    <source>
        <dbReference type="EMBL" id="EST41900.1"/>
    </source>
</evidence>
<dbReference type="EMBL" id="AUWU02000003">
    <property type="protein sequence ID" value="KAH0574993.1"/>
    <property type="molecule type" value="Genomic_DNA"/>
</dbReference>
<evidence type="ECO:0000256" key="2">
    <source>
        <dbReference type="SAM" id="MobiDB-lite"/>
    </source>
</evidence>
<dbReference type="EMBL" id="KI546166">
    <property type="protein sequence ID" value="EST41900.1"/>
    <property type="molecule type" value="Genomic_DNA"/>
</dbReference>
<reference evidence="4" key="2">
    <citation type="submission" date="2020-12" db="EMBL/GenBank/DDBJ databases">
        <title>New Spironucleus salmonicida genome in near-complete chromosomes.</title>
        <authorList>
            <person name="Xu F."/>
            <person name="Kurt Z."/>
            <person name="Jimenez-Gonzalez A."/>
            <person name="Astvaldsson A."/>
            <person name="Andersson J.O."/>
            <person name="Svard S.G."/>
        </authorList>
    </citation>
    <scope>NUCLEOTIDE SEQUENCE</scope>
    <source>
        <strain evidence="4">ATCC 50377</strain>
    </source>
</reference>
<keyword evidence="1" id="KW-0175">Coiled coil</keyword>
<organism evidence="3">
    <name type="scientific">Spironucleus salmonicida</name>
    <dbReference type="NCBI Taxonomy" id="348837"/>
    <lineage>
        <taxon>Eukaryota</taxon>
        <taxon>Metamonada</taxon>
        <taxon>Diplomonadida</taxon>
        <taxon>Hexamitidae</taxon>
        <taxon>Hexamitinae</taxon>
        <taxon>Spironucleus</taxon>
    </lineage>
</organism>
<sequence length="790" mass="89354">MSQCSCCLRPYPQECYVKVIAPQLEQYGKVQQQALQEHSSSVVHQQMQSSELMQRCDQVDISVRELCQLVESCQVKQAKQGNKLKSVENAVKSQADDLCQQNQQIYIKLDESSSNLLNLSSGVKDIYHKVASLEHKQQNISSSVESLVARQIIFDKNVTEIQLKHQQLEKYVYDQQSQQQQFTQQIIEQQTSQVNMVLQQFSQQFQLLGQQQEQNQRIIENLVNLKSNNNEKNNQEMQTSIINYPQQIADFPIPQQIRESQDANSQQLSNIDSLVNCLSVQNSSQKSSKNSTHDVVLQQTQQMNQSQSTQQTQVLNTSFQQQIQPETRSISTSPYITNNQEFLQNQGNQSHQYSSSGPFDQTVSSQTIIYSPQPIKQRNQIESVQNNVQNSIYNQTSQSDNNFKQDNYSQKPDQTITSPTQQILILDQNAYNSYLNSIQKPPQYHSTSLQTSQIPQLTAYPLTATDEAFNRLNDELEQKFKAVELSDFSQVKHSIQLKSKINDSLVSSIQHPMSQNERQSSQSQNSTEFYKKSSSSGGSNKSQNQIQICDLTSKKSQISLANTTPMEGILQSSQSAQQVQRYKQIVEQRGQFGTPDGVVSEVFTSEVGNQQRENQAQQQNDRVYSGGHAANYFLPKEQSVISMIQNQNPQSVSLNTSQQQYQVSAPHNNSMLPSAVSPANDYVISSQHEVEIPTKPMQNVQHIPPNVNLEALFENVLQNNRESISSQMEEINSLTTQALAVSAGSVQTEKRSAQQIMPLKEKLLDKVDSALDYVKQLRSEGNSLNFSGME</sequence>
<dbReference type="Proteomes" id="UP000018208">
    <property type="component" value="Unassembled WGS sequence"/>
</dbReference>
<gene>
    <name evidence="3" type="ORF">SS50377_18203</name>
    <name evidence="4" type="ORF">SS50377_22610</name>
</gene>
<proteinExistence type="predicted"/>
<keyword evidence="5" id="KW-1185">Reference proteome</keyword>
<evidence type="ECO:0000256" key="1">
    <source>
        <dbReference type="SAM" id="Coils"/>
    </source>
</evidence>
<name>V6LBP5_9EUKA</name>
<evidence type="ECO:0000313" key="4">
    <source>
        <dbReference type="EMBL" id="KAH0574993.1"/>
    </source>
</evidence>